<evidence type="ECO:0000313" key="14">
    <source>
        <dbReference type="Proteomes" id="UP001317259"/>
    </source>
</evidence>
<dbReference type="InterPro" id="IPR009014">
    <property type="entry name" value="Transketo_C/PFOR_II"/>
</dbReference>
<evidence type="ECO:0000313" key="13">
    <source>
        <dbReference type="EMBL" id="MCK2212618.1"/>
    </source>
</evidence>
<comment type="caution">
    <text evidence="13">The sequence shown here is derived from an EMBL/GenBank/DDBJ whole genome shotgun (WGS) entry which is preliminary data.</text>
</comment>
<dbReference type="GO" id="GO:0004802">
    <property type="term" value="F:transketolase activity"/>
    <property type="evidence" value="ECO:0007669"/>
    <property type="project" value="UniProtKB-EC"/>
</dbReference>
<comment type="cofactor">
    <cofactor evidence="1">
        <name>Ca(2+)</name>
        <dbReference type="ChEBI" id="CHEBI:29108"/>
    </cofactor>
</comment>
<accession>A0ABT0FJY7</accession>
<evidence type="ECO:0000256" key="2">
    <source>
        <dbReference type="ARBA" id="ARBA00001936"/>
    </source>
</evidence>
<comment type="similarity">
    <text evidence="5">Belongs to the transketolase family.</text>
</comment>
<evidence type="ECO:0000256" key="8">
    <source>
        <dbReference type="ARBA" id="ARBA00022723"/>
    </source>
</evidence>
<evidence type="ECO:0000256" key="5">
    <source>
        <dbReference type="ARBA" id="ARBA00007131"/>
    </source>
</evidence>
<comment type="subunit">
    <text evidence="6">Homodimer.</text>
</comment>
<evidence type="ECO:0000259" key="12">
    <source>
        <dbReference type="SMART" id="SM00861"/>
    </source>
</evidence>
<keyword evidence="8" id="KW-0479">Metal-binding</keyword>
<dbReference type="InterPro" id="IPR005475">
    <property type="entry name" value="Transketolase-like_Pyr-bd"/>
</dbReference>
<dbReference type="EMBL" id="JAKRKC020000001">
    <property type="protein sequence ID" value="MCK2212618.1"/>
    <property type="molecule type" value="Genomic_DNA"/>
</dbReference>
<dbReference type="Pfam" id="PF00456">
    <property type="entry name" value="Transketolase_N"/>
    <property type="match status" value="1"/>
</dbReference>
<organism evidence="13 14">
    <name type="scientific">Actinomadura luzonensis</name>
    <dbReference type="NCBI Taxonomy" id="2805427"/>
    <lineage>
        <taxon>Bacteria</taxon>
        <taxon>Bacillati</taxon>
        <taxon>Actinomycetota</taxon>
        <taxon>Actinomycetes</taxon>
        <taxon>Streptosporangiales</taxon>
        <taxon>Thermomonosporaceae</taxon>
        <taxon>Actinomadura</taxon>
    </lineage>
</organism>
<name>A0ABT0FJY7_9ACTN</name>
<dbReference type="PANTHER" id="PTHR43195">
    <property type="entry name" value="TRANSKETOLASE"/>
    <property type="match status" value="1"/>
</dbReference>
<evidence type="ECO:0000256" key="10">
    <source>
        <dbReference type="ARBA" id="ARBA00022842"/>
    </source>
</evidence>
<dbReference type="CDD" id="cd02012">
    <property type="entry name" value="TPP_TK"/>
    <property type="match status" value="1"/>
</dbReference>
<dbReference type="SUPFAM" id="SSF52922">
    <property type="entry name" value="TK C-terminal domain-like"/>
    <property type="match status" value="1"/>
</dbReference>
<dbReference type="SMART" id="SM00861">
    <property type="entry name" value="Transket_pyr"/>
    <property type="match status" value="1"/>
</dbReference>
<dbReference type="EC" id="2.2.1.1" evidence="13"/>
<evidence type="ECO:0000256" key="11">
    <source>
        <dbReference type="ARBA" id="ARBA00023052"/>
    </source>
</evidence>
<reference evidence="13 14" key="1">
    <citation type="submission" date="2022-04" db="EMBL/GenBank/DDBJ databases">
        <title>Genome draft of Actinomadura sp. ATCC 31491.</title>
        <authorList>
            <person name="Shi X."/>
            <person name="Du Y."/>
        </authorList>
    </citation>
    <scope>NUCLEOTIDE SEQUENCE [LARGE SCALE GENOMIC DNA]</scope>
    <source>
        <strain evidence="13 14">ATCC 31491</strain>
    </source>
</reference>
<dbReference type="InterPro" id="IPR051424">
    <property type="entry name" value="Transketolase-like"/>
</dbReference>
<comment type="cofactor">
    <cofactor evidence="3">
        <name>Mg(2+)</name>
        <dbReference type="ChEBI" id="CHEBI:18420"/>
    </cofactor>
</comment>
<evidence type="ECO:0000256" key="6">
    <source>
        <dbReference type="ARBA" id="ARBA00011738"/>
    </source>
</evidence>
<sequence>MPERDLQYLAELAAQLRVDSVRAAAAAGSGHPTSSMSAADLMAVLFSCHLRYDFANPGNPANDHLIFSKGHASPLLYSLYKAAGVIDDEELLSFRKRGSRLEGHPTPRLPWVDVATGSLGQGLPVGVGVAMAGRLERMPYRVWVLCGDSELAEGSIWEAAEHAGDEGLANLTVIVDVNRLGQRGPTRHGWDTGAYARRFGAFGWHTIEIDGHDPGQIDFALADACNTRRRPTVILAKTRKGEGVLEVENREGAHGKALKDPGKAVEELGGTRDVRVEVHVPDEGPAPYRFEDGPLELPAYKVGDAVATRTAYGEALAALGAARGDVVALDGEVADSTRTQTFAEAFPERFFEMYIAEQQLVAAAVGLAVRGWKPYAATFAAFLTRAYDFIRMAGVSGASIRLVGSHAGVAIGEDGPSQMGLEDLAMMRPVHGSTVLYPCDANQTAALIAEMAELEGVSYLRTTRGDTPVIYEPGERFPVGGSRVLRRSAGDRATIVAAGVTVHEALAAADELAAADVPVGVIDLYSIKPVDAAALAEAATTTGNLITVEDHRLEGGLGDAVLEAVAELGPRVVKLGVSGLPASATPEEQLADARIDRRAIVAAVKRLL</sequence>
<dbReference type="CDD" id="cd07033">
    <property type="entry name" value="TPP_PYR_DXS_TK_like"/>
    <property type="match status" value="1"/>
</dbReference>
<proteinExistence type="inferred from homology"/>
<feature type="domain" description="Transketolase-like pyrimidine-binding" evidence="12">
    <location>
        <begin position="306"/>
        <end position="469"/>
    </location>
</feature>
<evidence type="ECO:0000256" key="4">
    <source>
        <dbReference type="ARBA" id="ARBA00001964"/>
    </source>
</evidence>
<keyword evidence="9" id="KW-0106">Calcium</keyword>
<dbReference type="RefSeq" id="WP_242376087.1">
    <property type="nucleotide sequence ID" value="NZ_JAKRKC020000001.1"/>
</dbReference>
<dbReference type="Gene3D" id="3.40.50.920">
    <property type="match status" value="1"/>
</dbReference>
<dbReference type="Proteomes" id="UP001317259">
    <property type="component" value="Unassembled WGS sequence"/>
</dbReference>
<keyword evidence="14" id="KW-1185">Reference proteome</keyword>
<comment type="cofactor">
    <cofactor evidence="4">
        <name>thiamine diphosphate</name>
        <dbReference type="ChEBI" id="CHEBI:58937"/>
    </cofactor>
</comment>
<evidence type="ECO:0000256" key="9">
    <source>
        <dbReference type="ARBA" id="ARBA00022837"/>
    </source>
</evidence>
<dbReference type="Pfam" id="PF02780">
    <property type="entry name" value="Transketolase_C"/>
    <property type="match status" value="1"/>
</dbReference>
<dbReference type="InterPro" id="IPR005474">
    <property type="entry name" value="Transketolase_N"/>
</dbReference>
<dbReference type="InterPro" id="IPR033248">
    <property type="entry name" value="Transketolase_C"/>
</dbReference>
<dbReference type="Gene3D" id="3.40.50.970">
    <property type="match status" value="2"/>
</dbReference>
<evidence type="ECO:0000256" key="7">
    <source>
        <dbReference type="ARBA" id="ARBA00022679"/>
    </source>
</evidence>
<comment type="cofactor">
    <cofactor evidence="2">
        <name>Mn(2+)</name>
        <dbReference type="ChEBI" id="CHEBI:29035"/>
    </cofactor>
</comment>
<dbReference type="PROSITE" id="PS00802">
    <property type="entry name" value="TRANSKETOLASE_2"/>
    <property type="match status" value="1"/>
</dbReference>
<evidence type="ECO:0000256" key="1">
    <source>
        <dbReference type="ARBA" id="ARBA00001913"/>
    </source>
</evidence>
<dbReference type="InterPro" id="IPR020826">
    <property type="entry name" value="Transketolase_BS"/>
</dbReference>
<keyword evidence="7 13" id="KW-0808">Transferase</keyword>
<keyword evidence="11" id="KW-0786">Thiamine pyrophosphate</keyword>
<keyword evidence="10" id="KW-0460">Magnesium</keyword>
<dbReference type="PANTHER" id="PTHR43195:SF1">
    <property type="entry name" value="FI06132P-RELATED"/>
    <property type="match status" value="1"/>
</dbReference>
<dbReference type="SUPFAM" id="SSF52518">
    <property type="entry name" value="Thiamin diphosphate-binding fold (THDP-binding)"/>
    <property type="match status" value="2"/>
</dbReference>
<protein>
    <submittedName>
        <fullName evidence="13">Transketolase</fullName>
        <ecNumber evidence="13">2.2.1.1</ecNumber>
    </submittedName>
</protein>
<dbReference type="Pfam" id="PF02779">
    <property type="entry name" value="Transket_pyr"/>
    <property type="match status" value="1"/>
</dbReference>
<gene>
    <name evidence="13" type="ORF">MF672_002205</name>
</gene>
<dbReference type="InterPro" id="IPR029061">
    <property type="entry name" value="THDP-binding"/>
</dbReference>
<dbReference type="NCBIfam" id="NF004559">
    <property type="entry name" value="PRK05899.2-5"/>
    <property type="match status" value="1"/>
</dbReference>
<evidence type="ECO:0000256" key="3">
    <source>
        <dbReference type="ARBA" id="ARBA00001946"/>
    </source>
</evidence>